<protein>
    <submittedName>
        <fullName evidence="3">HIT family protein</fullName>
    </submittedName>
</protein>
<dbReference type="PROSITE" id="PS51084">
    <property type="entry name" value="HIT_2"/>
    <property type="match status" value="1"/>
</dbReference>
<reference evidence="3" key="1">
    <citation type="submission" date="2020-07" db="EMBL/GenBank/DDBJ databases">
        <title>Methanobacterium. sp. MethCan genome.</title>
        <authorList>
            <person name="Postec A."/>
            <person name="Quemeneur M."/>
        </authorList>
    </citation>
    <scope>NUCLEOTIDE SEQUENCE</scope>
    <source>
        <strain evidence="3">MethCAN</strain>
    </source>
</reference>
<evidence type="ECO:0000259" key="2">
    <source>
        <dbReference type="PROSITE" id="PS51084"/>
    </source>
</evidence>
<dbReference type="EMBL" id="CP058560">
    <property type="protein sequence ID" value="QUH23812.1"/>
    <property type="molecule type" value="Genomic_DNA"/>
</dbReference>
<dbReference type="KEGG" id="meme:HYG87_08595"/>
<dbReference type="OrthoDB" id="26806at2157"/>
<dbReference type="GO" id="GO:0003824">
    <property type="term" value="F:catalytic activity"/>
    <property type="evidence" value="ECO:0007669"/>
    <property type="project" value="InterPro"/>
</dbReference>
<dbReference type="Proteomes" id="UP000681041">
    <property type="component" value="Chromosome"/>
</dbReference>
<evidence type="ECO:0000313" key="4">
    <source>
        <dbReference type="Proteomes" id="UP000681041"/>
    </source>
</evidence>
<gene>
    <name evidence="3" type="ORF">HYG87_08595</name>
</gene>
<sequence length="151" mass="18014">MGCDYCSKLEEYNFGDFLWESPFWIVFLAPNQSNLGTCVIALKRKEKFLSDVTPEEWLDFVELVNKLECALKNSFNATMFNWGTLMNSFYLEDTLEPHLHWHFIPRYNHEVELEGVIFQDPFFGYMRPRPPKNISSDIRHKIQEKILRELK</sequence>
<dbReference type="Pfam" id="PF01230">
    <property type="entry name" value="HIT"/>
    <property type="match status" value="1"/>
</dbReference>
<dbReference type="InterPro" id="IPR011146">
    <property type="entry name" value="HIT-like"/>
</dbReference>
<dbReference type="AlphaFoldDB" id="A0A8T8K7K3"/>
<evidence type="ECO:0000313" key="3">
    <source>
        <dbReference type="EMBL" id="QUH23812.1"/>
    </source>
</evidence>
<proteinExistence type="predicted"/>
<name>A0A8T8K7K3_9EURY</name>
<accession>A0A8T8K7K3</accession>
<dbReference type="RefSeq" id="WP_211532769.1">
    <property type="nucleotide sequence ID" value="NZ_CP058560.1"/>
</dbReference>
<dbReference type="SUPFAM" id="SSF54197">
    <property type="entry name" value="HIT-like"/>
    <property type="match status" value="1"/>
</dbReference>
<dbReference type="Gene3D" id="3.30.428.10">
    <property type="entry name" value="HIT-like"/>
    <property type="match status" value="1"/>
</dbReference>
<evidence type="ECO:0000256" key="1">
    <source>
        <dbReference type="PROSITE-ProRule" id="PRU00464"/>
    </source>
</evidence>
<organism evidence="3 4">
    <name type="scientific">Methanobacterium alkalithermotolerans</name>
    <dbReference type="NCBI Taxonomy" id="2731220"/>
    <lineage>
        <taxon>Archaea</taxon>
        <taxon>Methanobacteriati</taxon>
        <taxon>Methanobacteriota</taxon>
        <taxon>Methanomada group</taxon>
        <taxon>Methanobacteria</taxon>
        <taxon>Methanobacteriales</taxon>
        <taxon>Methanobacteriaceae</taxon>
        <taxon>Methanobacterium</taxon>
    </lineage>
</organism>
<dbReference type="GeneID" id="64820818"/>
<keyword evidence="4" id="KW-1185">Reference proteome</keyword>
<feature type="domain" description="HIT" evidence="2">
    <location>
        <begin position="4"/>
        <end position="113"/>
    </location>
</feature>
<dbReference type="InterPro" id="IPR036265">
    <property type="entry name" value="HIT-like_sf"/>
</dbReference>
<feature type="short sequence motif" description="Histidine triad motif" evidence="1">
    <location>
        <begin position="98"/>
        <end position="102"/>
    </location>
</feature>